<dbReference type="InterPro" id="IPR009403">
    <property type="entry name" value="UPF0637"/>
</dbReference>
<gene>
    <name evidence="1" type="ORF">RWE15_20225</name>
</gene>
<proteinExistence type="predicted"/>
<dbReference type="Pfam" id="PF06335">
    <property type="entry name" value="DUF1054"/>
    <property type="match status" value="1"/>
</dbReference>
<dbReference type="InterPro" id="IPR053707">
    <property type="entry name" value="UPF0637_domain_sf"/>
</dbReference>
<sequence length="147" mass="17049">MPEEPSIHPIIHGWPSQIVKEGTKKHPHFQIGLWDDRVFIWLALIYELDGKQRIASSYLKHFSELKTLPSDYVFSLDHMTKPVIDLPDITEKNLERFRDVKKCEFLLGKNIAKENAILLDGDQFIKEAKKGYTFFVAFLPACHAIKI</sequence>
<dbReference type="SUPFAM" id="SSF142913">
    <property type="entry name" value="YktB/PF0168-like"/>
    <property type="match status" value="1"/>
</dbReference>
<organism evidence="1 2">
    <name type="scientific">Tigheibacillus halophilus</name>
    <dbReference type="NCBI Taxonomy" id="361280"/>
    <lineage>
        <taxon>Bacteria</taxon>
        <taxon>Bacillati</taxon>
        <taxon>Bacillota</taxon>
        <taxon>Bacilli</taxon>
        <taxon>Bacillales</taxon>
        <taxon>Bacillaceae</taxon>
        <taxon>Tigheibacillus</taxon>
    </lineage>
</organism>
<keyword evidence="2" id="KW-1185">Reference proteome</keyword>
<reference evidence="1 2" key="1">
    <citation type="submission" date="2023-10" db="EMBL/GenBank/DDBJ databases">
        <title>Virgibacillus halophilus 5B73C genome.</title>
        <authorList>
            <person name="Miliotis G."/>
            <person name="Sengupta P."/>
            <person name="Hameed A."/>
            <person name="Chuvochina M."/>
            <person name="Mcdonagh F."/>
            <person name="Simpson A.C."/>
            <person name="Singh N.K."/>
            <person name="Rekha P.D."/>
            <person name="Raman K."/>
            <person name="Hugenholtz P."/>
            <person name="Venkateswaran K."/>
        </authorList>
    </citation>
    <scope>NUCLEOTIDE SEQUENCE [LARGE SCALE GENOMIC DNA]</scope>
    <source>
        <strain evidence="1 2">5B73C</strain>
    </source>
</reference>
<accession>A0ABU5CCG5</accession>
<dbReference type="Proteomes" id="UP001281447">
    <property type="component" value="Unassembled WGS sequence"/>
</dbReference>
<evidence type="ECO:0000313" key="2">
    <source>
        <dbReference type="Proteomes" id="UP001281447"/>
    </source>
</evidence>
<protein>
    <submittedName>
        <fullName evidence="1">DUF1054 family protein</fullName>
    </submittedName>
</protein>
<evidence type="ECO:0000313" key="1">
    <source>
        <dbReference type="EMBL" id="MDY0396249.1"/>
    </source>
</evidence>
<dbReference type="Gene3D" id="3.30.930.20">
    <property type="entry name" value="Protein of unknown function DUF1054"/>
    <property type="match status" value="1"/>
</dbReference>
<comment type="caution">
    <text evidence="1">The sequence shown here is derived from an EMBL/GenBank/DDBJ whole genome shotgun (WGS) entry which is preliminary data.</text>
</comment>
<dbReference type="EMBL" id="JAWDIP010000004">
    <property type="protein sequence ID" value="MDY0396249.1"/>
    <property type="molecule type" value="Genomic_DNA"/>
</dbReference>
<name>A0ABU5CCG5_9BACI</name>